<proteinExistence type="predicted"/>
<dbReference type="Pfam" id="PF01609">
    <property type="entry name" value="DDE_Tnp_1"/>
    <property type="match status" value="1"/>
</dbReference>
<feature type="domain" description="Transposase IS4-like" evidence="1">
    <location>
        <begin position="47"/>
        <end position="114"/>
    </location>
</feature>
<accession>A0A3L8PTS7</accession>
<comment type="caution">
    <text evidence="2">The sequence shown here is derived from an EMBL/GenBank/DDBJ whole genome shotgun (WGS) entry which is preliminary data.</text>
</comment>
<evidence type="ECO:0000313" key="2">
    <source>
        <dbReference type="EMBL" id="RLV58694.1"/>
    </source>
</evidence>
<gene>
    <name evidence="2" type="ORF">D5018_15865</name>
</gene>
<reference evidence="2 3" key="1">
    <citation type="submission" date="2018-09" db="EMBL/GenBank/DDBJ databases">
        <title>Phylogeny of the Shewanellaceae, and recommendation for two new genera, Pseudoshewanella and Parashewanella.</title>
        <authorList>
            <person name="Wang G."/>
        </authorList>
    </citation>
    <scope>NUCLEOTIDE SEQUENCE [LARGE SCALE GENOMIC DNA]</scope>
    <source>
        <strain evidence="2 3">C51</strain>
    </source>
</reference>
<organism evidence="2 3">
    <name type="scientific">Parashewanella curva</name>
    <dbReference type="NCBI Taxonomy" id="2338552"/>
    <lineage>
        <taxon>Bacteria</taxon>
        <taxon>Pseudomonadati</taxon>
        <taxon>Pseudomonadota</taxon>
        <taxon>Gammaproteobacteria</taxon>
        <taxon>Alteromonadales</taxon>
        <taxon>Shewanellaceae</taxon>
        <taxon>Parashewanella</taxon>
    </lineage>
</organism>
<dbReference type="GO" id="GO:0006313">
    <property type="term" value="P:DNA transposition"/>
    <property type="evidence" value="ECO:0007669"/>
    <property type="project" value="InterPro"/>
</dbReference>
<dbReference type="RefSeq" id="WP_165905083.1">
    <property type="nucleotide sequence ID" value="NZ_ML014808.1"/>
</dbReference>
<keyword evidence="3" id="KW-1185">Reference proteome</keyword>
<dbReference type="InterPro" id="IPR012337">
    <property type="entry name" value="RNaseH-like_sf"/>
</dbReference>
<dbReference type="SUPFAM" id="SSF53098">
    <property type="entry name" value="Ribonuclease H-like"/>
    <property type="match status" value="1"/>
</dbReference>
<name>A0A3L8PTS7_9GAMM</name>
<dbReference type="EMBL" id="QZEI01000059">
    <property type="protein sequence ID" value="RLV58694.1"/>
    <property type="molecule type" value="Genomic_DNA"/>
</dbReference>
<dbReference type="GO" id="GO:0003677">
    <property type="term" value="F:DNA binding"/>
    <property type="evidence" value="ECO:0007669"/>
    <property type="project" value="InterPro"/>
</dbReference>
<protein>
    <submittedName>
        <fullName evidence="2">IS4 family transposase</fullName>
    </submittedName>
</protein>
<dbReference type="Proteomes" id="UP000281474">
    <property type="component" value="Unassembled WGS sequence"/>
</dbReference>
<dbReference type="InterPro" id="IPR002559">
    <property type="entry name" value="Transposase_11"/>
</dbReference>
<dbReference type="AlphaFoldDB" id="A0A3L8PTS7"/>
<sequence>GKIDFEQDLHRFKYEGMLDENIQVYSAVVHSVCLEREIKVAMLICNRGSNVARILLFSSDTKLDAMTLITYYKARFQIEFVFRDAKQFTGLMDCQARKKEAIHTHINASFTALNVLKFEDAMSKGCHSESVISIASWRRRKFNQYLMKIIFDKLDIDPSNEKVSQVISELEEFGVIAA</sequence>
<evidence type="ECO:0000259" key="1">
    <source>
        <dbReference type="Pfam" id="PF01609"/>
    </source>
</evidence>
<dbReference type="GO" id="GO:0004803">
    <property type="term" value="F:transposase activity"/>
    <property type="evidence" value="ECO:0007669"/>
    <property type="project" value="InterPro"/>
</dbReference>
<feature type="non-terminal residue" evidence="2">
    <location>
        <position position="1"/>
    </location>
</feature>
<evidence type="ECO:0000313" key="3">
    <source>
        <dbReference type="Proteomes" id="UP000281474"/>
    </source>
</evidence>